<keyword evidence="9" id="KW-1185">Reference proteome</keyword>
<dbReference type="Proteomes" id="UP000657006">
    <property type="component" value="Unassembled WGS sequence"/>
</dbReference>
<evidence type="ECO:0000256" key="3">
    <source>
        <dbReference type="ARBA" id="ARBA00022801"/>
    </source>
</evidence>
<evidence type="ECO:0000259" key="4">
    <source>
        <dbReference type="Pfam" id="PF05592"/>
    </source>
</evidence>
<dbReference type="InterPro" id="IPR008902">
    <property type="entry name" value="Rhamnosid_concanavalin"/>
</dbReference>
<dbReference type="InterPro" id="IPR012341">
    <property type="entry name" value="6hp_glycosidase-like_sf"/>
</dbReference>
<evidence type="ECO:0000256" key="2">
    <source>
        <dbReference type="ARBA" id="ARBA00012652"/>
    </source>
</evidence>
<dbReference type="PANTHER" id="PTHR33307:SF6">
    <property type="entry name" value="ALPHA-RHAMNOSIDASE (EUROFUNG)-RELATED"/>
    <property type="match status" value="1"/>
</dbReference>
<dbReference type="GO" id="GO:0030596">
    <property type="term" value="F:alpha-L-rhamnosidase activity"/>
    <property type="evidence" value="ECO:0007669"/>
    <property type="project" value="UniProtKB-EC"/>
</dbReference>
<gene>
    <name evidence="8" type="ORF">H8730_05785</name>
</gene>
<dbReference type="EMBL" id="JACRSQ010000006">
    <property type="protein sequence ID" value="MBC8543051.1"/>
    <property type="molecule type" value="Genomic_DNA"/>
</dbReference>
<dbReference type="Gene3D" id="2.60.120.260">
    <property type="entry name" value="Galactose-binding domain-like"/>
    <property type="match status" value="2"/>
</dbReference>
<evidence type="ECO:0000313" key="9">
    <source>
        <dbReference type="Proteomes" id="UP000657006"/>
    </source>
</evidence>
<dbReference type="InterPro" id="IPR013783">
    <property type="entry name" value="Ig-like_fold"/>
</dbReference>
<feature type="domain" description="Alpha-L-rhamnosidase C-terminal" evidence="7">
    <location>
        <begin position="774"/>
        <end position="844"/>
    </location>
</feature>
<dbReference type="Pfam" id="PF05592">
    <property type="entry name" value="Bac_rhamnosid"/>
    <property type="match status" value="1"/>
</dbReference>
<comment type="catalytic activity">
    <reaction evidence="1">
        <text>Hydrolysis of terminal non-reducing alpha-L-rhamnose residues in alpha-L-rhamnosides.</text>
        <dbReference type="EC" id="3.2.1.40"/>
    </reaction>
</comment>
<dbReference type="EC" id="3.2.1.40" evidence="2"/>
<comment type="caution">
    <text evidence="8">The sequence shown here is derived from an EMBL/GenBank/DDBJ whole genome shotgun (WGS) entry which is preliminary data.</text>
</comment>
<dbReference type="SUPFAM" id="SSF48208">
    <property type="entry name" value="Six-hairpin glycosidases"/>
    <property type="match status" value="1"/>
</dbReference>
<sequence>MVQDRITGLRVNYLENPLGLDSAPRFFWQILSQRRGAQQCAYEIRVSSTLEQAQAMAGDVYASGRVLSSVSTHVELPNGVVLQPRCRYYWSVSAWNEQGERLNSEIAIFETGKRGQGWSGNWITASFLRKMNEDLQAPYLRRSFAVPSPVREARLYICGLGYFEAYLNGVAVSDDMLCTAYTRFDKTVLYRVFDVTAQIREGQNALGVLLGNGWYNCFAEDPWNSKEASWRDVVKMLAELHLAFEDGSEDVIVTDPRWKCHGSPIIFNGIRNGEHYDARLELPGWNEAGFDDQAWENCRIVRGPGGALKAFEMEPIRICQVHRAVSKWAVPGGWIFDIGQNQAGIGDFCFHGKAGTTITVRYSDLLHEDGTLNMAMSGFIRSHGFQTDQYTKKSDEPECWHPRFVYHGFQYIEITGTDVEPELADVRAFTMHNDFSSTGEFSCSDGLLNRLQSLCWWSTVSNCFSVPTDCPHREKNAWTGDAGLSCEQMLINFGSQAFWTKWMGDVRDAQRPAGSIPVVIPSTGWGYNSMNGPDWASALTTVPWMLYLYHRDVTALRENYEAIRSHCEFMLSMADGYLVHYGLGDWCPPFDGPAISANMSSFKCPTEVTDNAYFHSSVRTLARMARILGYEEDASRYEEVADEIRGAFRRAYYDPETKLVAGDCQTATAAMLYHGLAFPEEQAELLDVLLKQIERQDWHIDFGVLGMKAVMHTLGSMGRSDVGYRMLAQRSYPSVSCWIEQGATTMWECWNGGGSHNHQVFSDFSAFLYKYIGGISPDESDPGFDHILLRPALTSGLSAVSCKVHSLHGEIRCSWSKEGDAVQLEVHIPVGSCATLYLPEHSQVLEDDRVWLDGDAESAIQLVSGQYRLVVATARSVQQDLNPPAL</sequence>
<keyword evidence="3 8" id="KW-0378">Hydrolase</keyword>
<dbReference type="InterPro" id="IPR035398">
    <property type="entry name" value="Bac_rhamnosid_C"/>
</dbReference>
<dbReference type="InterPro" id="IPR008928">
    <property type="entry name" value="6-hairpin_glycosidase_sf"/>
</dbReference>
<accession>A0A926I1J1</accession>
<organism evidence="8 9">
    <name type="scientific">Bianquea renquensis</name>
    <dbReference type="NCBI Taxonomy" id="2763661"/>
    <lineage>
        <taxon>Bacteria</taxon>
        <taxon>Bacillati</taxon>
        <taxon>Bacillota</taxon>
        <taxon>Clostridia</taxon>
        <taxon>Eubacteriales</taxon>
        <taxon>Bianqueaceae</taxon>
        <taxon>Bianquea</taxon>
    </lineage>
</organism>
<dbReference type="InterPro" id="IPR035396">
    <property type="entry name" value="Bac_rhamnosid6H"/>
</dbReference>
<feature type="domain" description="Alpha-L-rhamnosidase concanavalin-like" evidence="4">
    <location>
        <begin position="331"/>
        <end position="432"/>
    </location>
</feature>
<dbReference type="Pfam" id="PF17389">
    <property type="entry name" value="Bac_rhamnosid6H"/>
    <property type="match status" value="1"/>
</dbReference>
<proteinExistence type="predicted"/>
<evidence type="ECO:0000313" key="8">
    <source>
        <dbReference type="EMBL" id="MBC8543051.1"/>
    </source>
</evidence>
<dbReference type="InterPro" id="IPR016007">
    <property type="entry name" value="Alpha_rhamnosid"/>
</dbReference>
<reference evidence="8" key="1">
    <citation type="submission" date="2020-08" db="EMBL/GenBank/DDBJ databases">
        <title>Genome public.</title>
        <authorList>
            <person name="Liu C."/>
            <person name="Sun Q."/>
        </authorList>
    </citation>
    <scope>NUCLEOTIDE SEQUENCE</scope>
    <source>
        <strain evidence="8">NSJ-32</strain>
    </source>
</reference>
<evidence type="ECO:0000259" key="7">
    <source>
        <dbReference type="Pfam" id="PF17390"/>
    </source>
</evidence>
<evidence type="ECO:0000259" key="6">
    <source>
        <dbReference type="Pfam" id="PF17389"/>
    </source>
</evidence>
<evidence type="ECO:0000259" key="5">
    <source>
        <dbReference type="Pfam" id="PF08531"/>
    </source>
</evidence>
<dbReference type="Gene3D" id="1.50.10.10">
    <property type="match status" value="1"/>
</dbReference>
<dbReference type="Gene3D" id="2.60.40.10">
    <property type="entry name" value="Immunoglobulins"/>
    <property type="match status" value="1"/>
</dbReference>
<dbReference type="AlphaFoldDB" id="A0A926I1J1"/>
<dbReference type="Pfam" id="PF08531">
    <property type="entry name" value="Bac_rhamnosid_N"/>
    <property type="match status" value="1"/>
</dbReference>
<dbReference type="GO" id="GO:0005975">
    <property type="term" value="P:carbohydrate metabolic process"/>
    <property type="evidence" value="ECO:0007669"/>
    <property type="project" value="InterPro"/>
</dbReference>
<dbReference type="Pfam" id="PF25788">
    <property type="entry name" value="Ig_Rha78A_N"/>
    <property type="match status" value="1"/>
</dbReference>
<name>A0A926I1J1_9FIRM</name>
<feature type="domain" description="Alpha-L-rhamnosidase six-hairpin glycosidase" evidence="6">
    <location>
        <begin position="437"/>
        <end position="772"/>
    </location>
</feature>
<protein>
    <recommendedName>
        <fullName evidence="2">alpha-L-rhamnosidase</fullName>
        <ecNumber evidence="2">3.2.1.40</ecNumber>
    </recommendedName>
</protein>
<feature type="domain" description="Bacterial alpha-L-rhamnosidase N-terminal" evidence="5">
    <location>
        <begin position="150"/>
        <end position="319"/>
    </location>
</feature>
<dbReference type="InterPro" id="IPR013737">
    <property type="entry name" value="Bac_rhamnosid_N"/>
</dbReference>
<dbReference type="Pfam" id="PF17390">
    <property type="entry name" value="Bac_rhamnosid_C"/>
    <property type="match status" value="1"/>
</dbReference>
<dbReference type="RefSeq" id="WP_177714509.1">
    <property type="nucleotide sequence ID" value="NZ_JACRSQ010000006.1"/>
</dbReference>
<dbReference type="PANTHER" id="PTHR33307">
    <property type="entry name" value="ALPHA-RHAMNOSIDASE (EUROFUNG)"/>
    <property type="match status" value="1"/>
</dbReference>
<evidence type="ECO:0000256" key="1">
    <source>
        <dbReference type="ARBA" id="ARBA00001445"/>
    </source>
</evidence>
<dbReference type="PIRSF" id="PIRSF010631">
    <property type="entry name" value="A-rhamnsds"/>
    <property type="match status" value="1"/>
</dbReference>
<dbReference type="Gene3D" id="2.60.420.10">
    <property type="entry name" value="Maltose phosphorylase, domain 3"/>
    <property type="match status" value="1"/>
</dbReference>